<dbReference type="Proteomes" id="UP000438699">
    <property type="component" value="Unassembled WGS sequence"/>
</dbReference>
<dbReference type="PROSITE" id="PS00730">
    <property type="entry name" value="AP_NUCLEASE_F2_2"/>
    <property type="match status" value="1"/>
</dbReference>
<feature type="binding site" evidence="9">
    <location>
        <position position="180"/>
    </location>
    <ligand>
        <name>Zn(2+)</name>
        <dbReference type="ChEBI" id="CHEBI:29105"/>
        <label>3</label>
    </ligand>
</feature>
<comment type="cofactor">
    <cofactor evidence="9">
        <name>Zn(2+)</name>
        <dbReference type="ChEBI" id="CHEBI:29105"/>
    </cofactor>
    <text evidence="9">Binds 3 Zn(2+) ions.</text>
</comment>
<dbReference type="InterPro" id="IPR036237">
    <property type="entry name" value="Xyl_isomerase-like_sf"/>
</dbReference>
<dbReference type="AlphaFoldDB" id="A0A6N6N3Z1"/>
<dbReference type="CDD" id="cd00019">
    <property type="entry name" value="AP2Ec"/>
    <property type="match status" value="1"/>
</dbReference>
<feature type="binding site" evidence="9">
    <location>
        <position position="259"/>
    </location>
    <ligand>
        <name>Zn(2+)</name>
        <dbReference type="ChEBI" id="CHEBI:29105"/>
        <label>2</label>
    </ligand>
</feature>
<dbReference type="FunFam" id="3.20.20.150:FF:000001">
    <property type="entry name" value="Probable endonuclease 4"/>
    <property type="match status" value="1"/>
</dbReference>
<keyword evidence="8 9" id="KW-0234">DNA repair</keyword>
<feature type="binding site" evidence="9">
    <location>
        <position position="143"/>
    </location>
    <ligand>
        <name>Zn(2+)</name>
        <dbReference type="ChEBI" id="CHEBI:29105"/>
        <label>2</label>
    </ligand>
</feature>
<gene>
    <name evidence="9" type="primary">nfo</name>
    <name evidence="11" type="ORF">F8A88_09370</name>
</gene>
<dbReference type="InterPro" id="IPR018246">
    <property type="entry name" value="AP_endonuc_F2_Zn_BS"/>
</dbReference>
<dbReference type="EC" id="3.1.21.2" evidence="9"/>
<feature type="binding site" evidence="9">
    <location>
        <position position="227"/>
    </location>
    <ligand>
        <name>Zn(2+)</name>
        <dbReference type="ChEBI" id="CHEBI:29105"/>
        <label>3</label>
    </ligand>
</feature>
<accession>A0A6N6N3Z1</accession>
<keyword evidence="3 9" id="KW-0479">Metal-binding</keyword>
<evidence type="ECO:0000256" key="7">
    <source>
        <dbReference type="ARBA" id="ARBA00022833"/>
    </source>
</evidence>
<dbReference type="EMBL" id="WAIE01000003">
    <property type="protein sequence ID" value="KAB1441789.1"/>
    <property type="molecule type" value="Genomic_DNA"/>
</dbReference>
<evidence type="ECO:0000256" key="9">
    <source>
        <dbReference type="HAMAP-Rule" id="MF_00152"/>
    </source>
</evidence>
<dbReference type="PANTHER" id="PTHR21445">
    <property type="entry name" value="ENDONUCLEASE IV ENDODEOXYRIBONUCLEASE IV"/>
    <property type="match status" value="1"/>
</dbReference>
<protein>
    <recommendedName>
        <fullName evidence="9">Probable endonuclease 4</fullName>
        <ecNumber evidence="9">3.1.21.2</ecNumber>
    </recommendedName>
    <alternativeName>
        <fullName evidence="9">Endodeoxyribonuclease IV</fullName>
    </alternativeName>
    <alternativeName>
        <fullName evidence="9">Endonuclease IV</fullName>
    </alternativeName>
</protein>
<sequence>MHLGAHMSIAGGLHKAVERIMAVDGTALQIFTRNQRQWKVPPLTDEAIGLFAEARARWGDHPVAAHDSYLINMASPKPEAAEKSRNAFAEELRRCQALDIPWLVTHPGSHLGTGAQQGLATYATNLDAAIEQSETDSVTVLLETTAGQGTNLGSTFEELARIMEASRLEHRLGVCFDTCHAFAAGYDLRTAKAYEATFAEFDRLIGVERIGFFHLNDSKTALGEKKDRHEHIGKGHIGETGFGLLMNDVRFADRPGTLETDKGDDLEEDRRNLALLRSLMRG</sequence>
<keyword evidence="6 9" id="KW-0378">Hydrolase</keyword>
<feature type="binding site" evidence="9">
    <location>
        <position position="229"/>
    </location>
    <ligand>
        <name>Zn(2+)</name>
        <dbReference type="ChEBI" id="CHEBI:29105"/>
        <label>3</label>
    </ligand>
</feature>
<dbReference type="Pfam" id="PF01261">
    <property type="entry name" value="AP_endonuc_2"/>
    <property type="match status" value="1"/>
</dbReference>
<dbReference type="InterPro" id="IPR013022">
    <property type="entry name" value="Xyl_isomerase-like_TIM-brl"/>
</dbReference>
<comment type="caution">
    <text evidence="11">The sequence shown here is derived from an EMBL/GenBank/DDBJ whole genome shotgun (WGS) entry which is preliminary data.</text>
</comment>
<dbReference type="InterPro" id="IPR001719">
    <property type="entry name" value="AP_endonuc_2"/>
</dbReference>
<feature type="binding site" evidence="9">
    <location>
        <position position="66"/>
    </location>
    <ligand>
        <name>Zn(2+)</name>
        <dbReference type="ChEBI" id="CHEBI:29105"/>
        <label>1</label>
    </ligand>
</feature>
<evidence type="ECO:0000256" key="8">
    <source>
        <dbReference type="ARBA" id="ARBA00023204"/>
    </source>
</evidence>
<dbReference type="RefSeq" id="WP_151150881.1">
    <property type="nucleotide sequence ID" value="NZ_WAIE01000003.1"/>
</dbReference>
<dbReference type="HAMAP" id="MF_00152">
    <property type="entry name" value="Nfo"/>
    <property type="match status" value="1"/>
</dbReference>
<keyword evidence="12" id="KW-1185">Reference proteome</keyword>
<dbReference type="GO" id="GO:0008270">
    <property type="term" value="F:zinc ion binding"/>
    <property type="evidence" value="ECO:0007669"/>
    <property type="project" value="UniProtKB-UniRule"/>
</dbReference>
<evidence type="ECO:0000313" key="12">
    <source>
        <dbReference type="Proteomes" id="UP000438699"/>
    </source>
</evidence>
<feature type="binding site" evidence="9">
    <location>
        <position position="214"/>
    </location>
    <ligand>
        <name>Zn(2+)</name>
        <dbReference type="ChEBI" id="CHEBI:29105"/>
        <label>2</label>
    </ligand>
</feature>
<feature type="binding site" evidence="9">
    <location>
        <position position="106"/>
    </location>
    <ligand>
        <name>Zn(2+)</name>
        <dbReference type="ChEBI" id="CHEBI:29105"/>
        <label>1</label>
    </ligand>
</feature>
<dbReference type="PANTHER" id="PTHR21445:SF0">
    <property type="entry name" value="APURINIC-APYRIMIDINIC ENDONUCLEASE"/>
    <property type="match status" value="1"/>
</dbReference>
<evidence type="ECO:0000313" key="11">
    <source>
        <dbReference type="EMBL" id="KAB1441789.1"/>
    </source>
</evidence>
<proteinExistence type="inferred from homology"/>
<evidence type="ECO:0000256" key="5">
    <source>
        <dbReference type="ARBA" id="ARBA00022763"/>
    </source>
</evidence>
<comment type="catalytic activity">
    <reaction evidence="9">
        <text>Endonucleolytic cleavage to 5'-phosphooligonucleotide end-products.</text>
        <dbReference type="EC" id="3.1.21.2"/>
    </reaction>
</comment>
<feature type="binding site" evidence="9">
    <location>
        <position position="143"/>
    </location>
    <ligand>
        <name>Zn(2+)</name>
        <dbReference type="ChEBI" id="CHEBI:29105"/>
        <label>1</label>
    </ligand>
</feature>
<keyword evidence="5 9" id="KW-0227">DNA damage</keyword>
<dbReference type="Gene3D" id="3.20.20.150">
    <property type="entry name" value="Divalent-metal-dependent TIM barrel enzymes"/>
    <property type="match status" value="1"/>
</dbReference>
<comment type="similarity">
    <text evidence="1 9">Belongs to the AP endonuclease 2 family.</text>
</comment>
<dbReference type="PROSITE" id="PS00729">
    <property type="entry name" value="AP_NUCLEASE_F2_1"/>
    <property type="match status" value="1"/>
</dbReference>
<evidence type="ECO:0000256" key="2">
    <source>
        <dbReference type="ARBA" id="ARBA00022722"/>
    </source>
</evidence>
<dbReference type="GO" id="GO:0003677">
    <property type="term" value="F:DNA binding"/>
    <property type="evidence" value="ECO:0007669"/>
    <property type="project" value="InterPro"/>
</dbReference>
<keyword evidence="7 9" id="KW-0862">Zinc</keyword>
<feature type="domain" description="Xylose isomerase-like TIM barrel" evidence="10">
    <location>
        <begin position="26"/>
        <end position="271"/>
    </location>
</feature>
<dbReference type="SUPFAM" id="SSF51658">
    <property type="entry name" value="Xylose isomerase-like"/>
    <property type="match status" value="1"/>
</dbReference>
<evidence type="ECO:0000256" key="3">
    <source>
        <dbReference type="ARBA" id="ARBA00022723"/>
    </source>
</evidence>
<evidence type="ECO:0000256" key="1">
    <source>
        <dbReference type="ARBA" id="ARBA00005340"/>
    </source>
</evidence>
<keyword evidence="4 9" id="KW-0255">Endonuclease</keyword>
<name>A0A6N6N3Z1_9BACT</name>
<dbReference type="PROSITE" id="PS51432">
    <property type="entry name" value="AP_NUCLEASE_F2_4"/>
    <property type="match status" value="1"/>
</dbReference>
<dbReference type="GO" id="GO:0006284">
    <property type="term" value="P:base-excision repair"/>
    <property type="evidence" value="ECO:0007669"/>
    <property type="project" value="TreeGrafter"/>
</dbReference>
<dbReference type="SMART" id="SM00518">
    <property type="entry name" value="AP2Ec"/>
    <property type="match status" value="1"/>
</dbReference>
<keyword evidence="2 9" id="KW-0540">Nuclease</keyword>
<organism evidence="11 12">
    <name type="scientific">Pseudodesulfovibrio senegalensis</name>
    <dbReference type="NCBI Taxonomy" id="1721087"/>
    <lineage>
        <taxon>Bacteria</taxon>
        <taxon>Pseudomonadati</taxon>
        <taxon>Thermodesulfobacteriota</taxon>
        <taxon>Desulfovibrionia</taxon>
        <taxon>Desulfovibrionales</taxon>
        <taxon>Desulfovibrionaceae</taxon>
    </lineage>
</organism>
<feature type="binding site" evidence="9">
    <location>
        <position position="177"/>
    </location>
    <ligand>
        <name>Zn(2+)</name>
        <dbReference type="ChEBI" id="CHEBI:29105"/>
        <label>2</label>
    </ligand>
</feature>
<evidence type="ECO:0000256" key="4">
    <source>
        <dbReference type="ARBA" id="ARBA00022759"/>
    </source>
</evidence>
<dbReference type="OrthoDB" id="9805666at2"/>
<comment type="function">
    <text evidence="9">Endonuclease IV plays a role in DNA repair. It cleaves phosphodiester bonds at apurinic or apyrimidinic (AP) sites, generating a 3'-hydroxyl group and a 5'-terminal sugar phosphate.</text>
</comment>
<dbReference type="PROSITE" id="PS00731">
    <property type="entry name" value="AP_NUCLEASE_F2_3"/>
    <property type="match status" value="1"/>
</dbReference>
<dbReference type="NCBIfam" id="TIGR00587">
    <property type="entry name" value="nfo"/>
    <property type="match status" value="1"/>
</dbReference>
<evidence type="ECO:0000256" key="6">
    <source>
        <dbReference type="ARBA" id="ARBA00022801"/>
    </source>
</evidence>
<dbReference type="GO" id="GO:0003906">
    <property type="term" value="F:DNA-(apurinic or apyrimidinic site) endonuclease activity"/>
    <property type="evidence" value="ECO:0007669"/>
    <property type="project" value="TreeGrafter"/>
</dbReference>
<dbReference type="GO" id="GO:0008833">
    <property type="term" value="F:deoxyribonuclease IV (phage-T4-induced) activity"/>
    <property type="evidence" value="ECO:0007669"/>
    <property type="project" value="UniProtKB-UniRule"/>
</dbReference>
<dbReference type="GO" id="GO:0008081">
    <property type="term" value="F:phosphoric diester hydrolase activity"/>
    <property type="evidence" value="ECO:0007669"/>
    <property type="project" value="TreeGrafter"/>
</dbReference>
<reference evidence="11 12" key="1">
    <citation type="journal article" date="2017" name="Int. J. Syst. Evol. Microbiol.">
        <title>Desulfovibrio senegalensis sp. nov., a mesophilic sulfate reducer isolated from marine sediment.</title>
        <authorList>
            <person name="Thioye A."/>
            <person name="Gam Z.B.A."/>
            <person name="Mbengue M."/>
            <person name="Cayol J.L."/>
            <person name="Joseph-Bartoli M."/>
            <person name="Toure-Kane C."/>
            <person name="Labat M."/>
        </authorList>
    </citation>
    <scope>NUCLEOTIDE SEQUENCE [LARGE SCALE GENOMIC DNA]</scope>
    <source>
        <strain evidence="11 12">DSM 101509</strain>
    </source>
</reference>
<evidence type="ECO:0000259" key="10">
    <source>
        <dbReference type="Pfam" id="PF01261"/>
    </source>
</evidence>